<evidence type="ECO:0000259" key="1">
    <source>
        <dbReference type="Pfam" id="PF23571"/>
    </source>
</evidence>
<dbReference type="Pfam" id="PF03321">
    <property type="entry name" value="GH3"/>
    <property type="match status" value="1"/>
</dbReference>
<protein>
    <recommendedName>
        <fullName evidence="5">GH3 auxin-responsive promoter</fullName>
    </recommendedName>
</protein>
<reference evidence="3 4" key="1">
    <citation type="submission" date="2023-07" db="EMBL/GenBank/DDBJ databases">
        <title>Sequencing the genomes of 1000 actinobacteria strains.</title>
        <authorList>
            <person name="Klenk H.-P."/>
        </authorList>
    </citation>
    <scope>NUCLEOTIDE SEQUENCE [LARGE SCALE GENOMIC DNA]</scope>
    <source>
        <strain evidence="3 4">DSM 14555</strain>
    </source>
</reference>
<dbReference type="Pfam" id="PF23571">
    <property type="entry name" value="GH3_M"/>
    <property type="match status" value="1"/>
</dbReference>
<keyword evidence="4" id="KW-1185">Reference proteome</keyword>
<dbReference type="InterPro" id="IPR055377">
    <property type="entry name" value="GH3_M"/>
</dbReference>
<gene>
    <name evidence="3" type="ORF">JOE69_001092</name>
</gene>
<proteinExistence type="predicted"/>
<evidence type="ECO:0000313" key="3">
    <source>
        <dbReference type="EMBL" id="MDR6268854.1"/>
    </source>
</evidence>
<accession>A0ABU1J8W4</accession>
<organism evidence="3 4">
    <name type="scientific">Arthrobacter russicus</name>
    <dbReference type="NCBI Taxonomy" id="172040"/>
    <lineage>
        <taxon>Bacteria</taxon>
        <taxon>Bacillati</taxon>
        <taxon>Actinomycetota</taxon>
        <taxon>Actinomycetes</taxon>
        <taxon>Micrococcales</taxon>
        <taxon>Micrococcaceae</taxon>
        <taxon>Arthrobacter</taxon>
    </lineage>
</organism>
<feature type="domain" description="GH3 middle" evidence="1">
    <location>
        <begin position="124"/>
        <end position="199"/>
    </location>
</feature>
<evidence type="ECO:0000313" key="4">
    <source>
        <dbReference type="Proteomes" id="UP001185069"/>
    </source>
</evidence>
<evidence type="ECO:0000259" key="2">
    <source>
        <dbReference type="Pfam" id="PF23572"/>
    </source>
</evidence>
<dbReference type="InterPro" id="IPR055378">
    <property type="entry name" value="GH3_C"/>
</dbReference>
<dbReference type="InterPro" id="IPR004993">
    <property type="entry name" value="GH3"/>
</dbReference>
<dbReference type="PANTHER" id="PTHR31901">
    <property type="entry name" value="GH3 DOMAIN-CONTAINING PROTEIN"/>
    <property type="match status" value="1"/>
</dbReference>
<feature type="domain" description="GH3 C-terminal" evidence="2">
    <location>
        <begin position="215"/>
        <end position="325"/>
    </location>
</feature>
<dbReference type="Pfam" id="PF23572">
    <property type="entry name" value="GH3_C"/>
    <property type="match status" value="1"/>
</dbReference>
<sequence length="343" mass="37297">MAAIVALNPSKIIGLAELLAENAAELIEDIAQGTLRGRSLVAEPNPELAERLAAAAAGSAKGLKLVDFWPGLGLTVSWNSASAGLYRHWLEDVTPGIAKLPFSSTGTEGIITIPVDEHPSAGPLAVDMGLYEFVPVPESDDGSDVAPDAETLNFDELDVGATYNVVISQASGLYRYDLGDRYRVVDMVGKLPRLEFAERAGFGSSFTGEKLTESDIHEAVRRACGESFSARQLFTCVPVWGTPPGYTVVLEWTGEIGLSQQTMAEHIEDQLQKLNIEYAEKRRTHRLTALELLTVRPGTFAVLEEKRRLAGASASQLKHYWIQRNDDLLQRLQSAGMSSWVVS</sequence>
<dbReference type="PANTHER" id="PTHR31901:SF9">
    <property type="entry name" value="GH3 DOMAIN-CONTAINING PROTEIN"/>
    <property type="match status" value="1"/>
</dbReference>
<name>A0ABU1J8W4_9MICC</name>
<dbReference type="Proteomes" id="UP001185069">
    <property type="component" value="Unassembled WGS sequence"/>
</dbReference>
<evidence type="ECO:0008006" key="5">
    <source>
        <dbReference type="Google" id="ProtNLM"/>
    </source>
</evidence>
<dbReference type="EMBL" id="JAVDQF010000001">
    <property type="protein sequence ID" value="MDR6268854.1"/>
    <property type="molecule type" value="Genomic_DNA"/>
</dbReference>
<comment type="caution">
    <text evidence="3">The sequence shown here is derived from an EMBL/GenBank/DDBJ whole genome shotgun (WGS) entry which is preliminary data.</text>
</comment>